<dbReference type="EMBL" id="JAZGQO010000021">
    <property type="protein sequence ID" value="KAK6166232.1"/>
    <property type="molecule type" value="Genomic_DNA"/>
</dbReference>
<keyword evidence="5" id="KW-0819">tRNA processing</keyword>
<proteinExistence type="inferred from homology"/>
<dbReference type="Pfam" id="PF09341">
    <property type="entry name" value="Pcc1"/>
    <property type="match status" value="1"/>
</dbReference>
<dbReference type="PANTHER" id="PTHR31283:SF5">
    <property type="entry name" value="EKC_KEOPS COMPLEX SUBUNIT LAGE3"/>
    <property type="match status" value="1"/>
</dbReference>
<comment type="similarity">
    <text evidence="3">Belongs to the CTAG/PCC1 family.</text>
</comment>
<organism evidence="9 10">
    <name type="scientific">Patella caerulea</name>
    <name type="common">Rayed Mediterranean limpet</name>
    <dbReference type="NCBI Taxonomy" id="87958"/>
    <lineage>
        <taxon>Eukaryota</taxon>
        <taxon>Metazoa</taxon>
        <taxon>Spiralia</taxon>
        <taxon>Lophotrochozoa</taxon>
        <taxon>Mollusca</taxon>
        <taxon>Gastropoda</taxon>
        <taxon>Patellogastropoda</taxon>
        <taxon>Patelloidea</taxon>
        <taxon>Patellidae</taxon>
        <taxon>Patella</taxon>
    </lineage>
</organism>
<evidence type="ECO:0000256" key="3">
    <source>
        <dbReference type="ARBA" id="ARBA00007073"/>
    </source>
</evidence>
<evidence type="ECO:0000256" key="6">
    <source>
        <dbReference type="ARBA" id="ARBA00023242"/>
    </source>
</evidence>
<dbReference type="FunFam" id="3.30.310.50:FF:000005">
    <property type="entry name" value="L antigen family member 3"/>
    <property type="match status" value="1"/>
</dbReference>
<dbReference type="PANTHER" id="PTHR31283">
    <property type="entry name" value="EKC/KEOPS COMPLEX SUBUNIT PCC1 FAMILY MEMBER"/>
    <property type="match status" value="1"/>
</dbReference>
<sequence length="85" mass="9580">MTDNNIADLNIPFPSKTEADIAYGTLSVDQEPKRGGVKRSLRVEDCILKVHFEAKEIRTLRVSVNSFMDYLLLVLQTIQKFGPPS</sequence>
<keyword evidence="6" id="KW-0539">Nucleus</keyword>
<evidence type="ECO:0000256" key="4">
    <source>
        <dbReference type="ARBA" id="ARBA00022490"/>
    </source>
</evidence>
<evidence type="ECO:0000256" key="2">
    <source>
        <dbReference type="ARBA" id="ARBA00004496"/>
    </source>
</evidence>
<name>A0AAN8IWF4_PATCE</name>
<evidence type="ECO:0000256" key="5">
    <source>
        <dbReference type="ARBA" id="ARBA00022694"/>
    </source>
</evidence>
<evidence type="ECO:0000256" key="1">
    <source>
        <dbReference type="ARBA" id="ARBA00004123"/>
    </source>
</evidence>
<reference evidence="9 10" key="1">
    <citation type="submission" date="2024-01" db="EMBL/GenBank/DDBJ databases">
        <title>The genome of the rayed Mediterranean limpet Patella caerulea (Linnaeus, 1758).</title>
        <authorList>
            <person name="Anh-Thu Weber A."/>
            <person name="Halstead-Nussloch G."/>
        </authorList>
    </citation>
    <scope>NUCLEOTIDE SEQUENCE [LARGE SCALE GENOMIC DNA]</scope>
    <source>
        <strain evidence="9">AATW-2023a</strain>
        <tissue evidence="9">Whole specimen</tissue>
    </source>
</reference>
<evidence type="ECO:0000313" key="10">
    <source>
        <dbReference type="Proteomes" id="UP001347796"/>
    </source>
</evidence>
<evidence type="ECO:0000256" key="7">
    <source>
        <dbReference type="ARBA" id="ARBA00053047"/>
    </source>
</evidence>
<comment type="function">
    <text evidence="7">Component of the EKC/KEOPS complex that is required for the formation of a threonylcarbamoyl group on adenosine at position 37 (t(6)A37) in tRNAs that read codons beginning with adenine. The complex is probably involved in the transfer of the threonylcarbamoyl moiety of threonylcarbamoyl-AMP (TC-AMP) to the N6 group of A37. LAGE3 functions as a dimerization module for the complex.</text>
</comment>
<dbReference type="Proteomes" id="UP001347796">
    <property type="component" value="Unassembled WGS sequence"/>
</dbReference>
<dbReference type="InterPro" id="IPR015419">
    <property type="entry name" value="CTAG/Pcc1"/>
</dbReference>
<keyword evidence="4" id="KW-0963">Cytoplasm</keyword>
<dbReference type="GO" id="GO:0005634">
    <property type="term" value="C:nucleus"/>
    <property type="evidence" value="ECO:0007669"/>
    <property type="project" value="UniProtKB-SubCell"/>
</dbReference>
<evidence type="ECO:0000313" key="9">
    <source>
        <dbReference type="EMBL" id="KAK6166232.1"/>
    </source>
</evidence>
<dbReference type="GO" id="GO:0008033">
    <property type="term" value="P:tRNA processing"/>
    <property type="evidence" value="ECO:0007669"/>
    <property type="project" value="UniProtKB-KW"/>
</dbReference>
<keyword evidence="10" id="KW-1185">Reference proteome</keyword>
<comment type="subcellular location">
    <subcellularLocation>
        <location evidence="2">Cytoplasm</location>
    </subcellularLocation>
    <subcellularLocation>
        <location evidence="1">Nucleus</location>
    </subcellularLocation>
</comment>
<dbReference type="AlphaFoldDB" id="A0AAN8IWF4"/>
<comment type="caution">
    <text evidence="9">The sequence shown here is derived from an EMBL/GenBank/DDBJ whole genome shotgun (WGS) entry which is preliminary data.</text>
</comment>
<protein>
    <recommendedName>
        <fullName evidence="8">L antigen family member 3</fullName>
    </recommendedName>
</protein>
<accession>A0AAN8IWF4</accession>
<dbReference type="GO" id="GO:0005737">
    <property type="term" value="C:cytoplasm"/>
    <property type="evidence" value="ECO:0007669"/>
    <property type="project" value="UniProtKB-SubCell"/>
</dbReference>
<evidence type="ECO:0000256" key="8">
    <source>
        <dbReference type="ARBA" id="ARBA00076355"/>
    </source>
</evidence>
<dbReference type="GO" id="GO:0070525">
    <property type="term" value="P:tRNA threonylcarbamoyladenosine metabolic process"/>
    <property type="evidence" value="ECO:0007669"/>
    <property type="project" value="TreeGrafter"/>
</dbReference>
<dbReference type="Gene3D" id="3.30.310.50">
    <property type="entry name" value="Alpha-D-phosphohexomutase, C-terminal domain"/>
    <property type="match status" value="1"/>
</dbReference>
<dbReference type="GO" id="GO:0000408">
    <property type="term" value="C:EKC/KEOPS complex"/>
    <property type="evidence" value="ECO:0007669"/>
    <property type="project" value="TreeGrafter"/>
</dbReference>
<gene>
    <name evidence="9" type="ORF">SNE40_022979</name>
</gene>